<feature type="transmembrane region" description="Helical" evidence="7">
    <location>
        <begin position="7"/>
        <end position="30"/>
    </location>
</feature>
<dbReference type="Proteomes" id="UP000282311">
    <property type="component" value="Unassembled WGS sequence"/>
</dbReference>
<dbReference type="GO" id="GO:0071916">
    <property type="term" value="F:dipeptide transmembrane transporter activity"/>
    <property type="evidence" value="ECO:0007669"/>
    <property type="project" value="TreeGrafter"/>
</dbReference>
<evidence type="ECO:0000256" key="4">
    <source>
        <dbReference type="ARBA" id="ARBA00022692"/>
    </source>
</evidence>
<dbReference type="GO" id="GO:0005886">
    <property type="term" value="C:plasma membrane"/>
    <property type="evidence" value="ECO:0007669"/>
    <property type="project" value="UniProtKB-SubCell"/>
</dbReference>
<evidence type="ECO:0000256" key="3">
    <source>
        <dbReference type="ARBA" id="ARBA00022475"/>
    </source>
</evidence>
<feature type="transmembrane region" description="Helical" evidence="7">
    <location>
        <begin position="100"/>
        <end position="123"/>
    </location>
</feature>
<feature type="transmembrane region" description="Helical" evidence="7">
    <location>
        <begin position="274"/>
        <end position="300"/>
    </location>
</feature>
<dbReference type="PANTHER" id="PTHR43163">
    <property type="entry name" value="DIPEPTIDE TRANSPORT SYSTEM PERMEASE PROTEIN DPPB-RELATED"/>
    <property type="match status" value="1"/>
</dbReference>
<keyword evidence="10" id="KW-1185">Reference proteome</keyword>
<sequence>MTKAVTIRLLSSLGVIAGSSILVFCVLYVLPGDVVMNMVDPSAMSPEALANLRHQLGVDRPFYEQFVSYFLNVLRGDFGHSLINSEPVLPKIMTHFPATLALTAASAVIAVAAGVLLGVLSAIHRNKAIDLIARVVGLFGISMPTFWSGILLILVFSVSLGWLPAMGSDRFAALVLPSLTLGLLGAGFIVRMVRNSMLEVLGEPFITTLRAKGLTERTVLYRHALRNALIPAVTMIGLLVGEMLAGAVVIETVFSRQGIGRIISDALMTKDLPVVQGVVLFTAIVYVVVNALVDISYSYIDPRVRRLQS</sequence>
<evidence type="ECO:0000256" key="2">
    <source>
        <dbReference type="ARBA" id="ARBA00022448"/>
    </source>
</evidence>
<evidence type="ECO:0000256" key="6">
    <source>
        <dbReference type="ARBA" id="ARBA00023136"/>
    </source>
</evidence>
<comment type="similarity">
    <text evidence="7">Belongs to the binding-protein-dependent transport system permease family.</text>
</comment>
<dbReference type="PANTHER" id="PTHR43163:SF6">
    <property type="entry name" value="DIPEPTIDE TRANSPORT SYSTEM PERMEASE PROTEIN DPPB-RELATED"/>
    <property type="match status" value="1"/>
</dbReference>
<proteinExistence type="inferred from homology"/>
<evidence type="ECO:0000256" key="5">
    <source>
        <dbReference type="ARBA" id="ARBA00022989"/>
    </source>
</evidence>
<keyword evidence="2 7" id="KW-0813">Transport</keyword>
<feature type="domain" description="ABC transmembrane type-1" evidence="8">
    <location>
        <begin position="96"/>
        <end position="297"/>
    </location>
</feature>
<evidence type="ECO:0000313" key="9">
    <source>
        <dbReference type="EMBL" id="RKN86253.1"/>
    </source>
</evidence>
<dbReference type="Pfam" id="PF00528">
    <property type="entry name" value="BPD_transp_1"/>
    <property type="match status" value="1"/>
</dbReference>
<dbReference type="Gene3D" id="1.10.3720.10">
    <property type="entry name" value="MetI-like"/>
    <property type="match status" value="1"/>
</dbReference>
<dbReference type="PROSITE" id="PS50928">
    <property type="entry name" value="ABC_TM1"/>
    <property type="match status" value="1"/>
</dbReference>
<dbReference type="OrthoDB" id="24153at2"/>
<dbReference type="InterPro" id="IPR045621">
    <property type="entry name" value="BPD_transp_1_N"/>
</dbReference>
<dbReference type="InterPro" id="IPR000515">
    <property type="entry name" value="MetI-like"/>
</dbReference>
<gene>
    <name evidence="9" type="ORF">D7M11_04375</name>
</gene>
<reference evidence="9 10" key="1">
    <citation type="journal article" date="2007" name="Int. J. Syst. Evol. Microbiol.">
        <title>Paenibacillus ginsengarvi sp. nov., isolated from soil from ginseng cultivation.</title>
        <authorList>
            <person name="Yoon M.H."/>
            <person name="Ten L.N."/>
            <person name="Im W.T."/>
        </authorList>
    </citation>
    <scope>NUCLEOTIDE SEQUENCE [LARGE SCALE GENOMIC DNA]</scope>
    <source>
        <strain evidence="9 10">KCTC 13059</strain>
    </source>
</reference>
<keyword evidence="3" id="KW-1003">Cell membrane</keyword>
<dbReference type="CDD" id="cd06261">
    <property type="entry name" value="TM_PBP2"/>
    <property type="match status" value="1"/>
</dbReference>
<keyword evidence="5 7" id="KW-1133">Transmembrane helix</keyword>
<feature type="transmembrane region" description="Helical" evidence="7">
    <location>
        <begin position="171"/>
        <end position="190"/>
    </location>
</feature>
<comment type="caution">
    <text evidence="9">The sequence shown here is derived from an EMBL/GenBank/DDBJ whole genome shotgun (WGS) entry which is preliminary data.</text>
</comment>
<dbReference type="EMBL" id="RBAH01000002">
    <property type="protein sequence ID" value="RKN86253.1"/>
    <property type="molecule type" value="Genomic_DNA"/>
</dbReference>
<dbReference type="Pfam" id="PF19300">
    <property type="entry name" value="BPD_transp_1_N"/>
    <property type="match status" value="1"/>
</dbReference>
<accession>A0A3B0CLI5</accession>
<dbReference type="SUPFAM" id="SSF161098">
    <property type="entry name" value="MetI-like"/>
    <property type="match status" value="1"/>
</dbReference>
<evidence type="ECO:0000259" key="8">
    <source>
        <dbReference type="PROSITE" id="PS50928"/>
    </source>
</evidence>
<dbReference type="InterPro" id="IPR035906">
    <property type="entry name" value="MetI-like_sf"/>
</dbReference>
<dbReference type="AlphaFoldDB" id="A0A3B0CLI5"/>
<organism evidence="9 10">
    <name type="scientific">Paenibacillus ginsengarvi</name>
    <dbReference type="NCBI Taxonomy" id="400777"/>
    <lineage>
        <taxon>Bacteria</taxon>
        <taxon>Bacillati</taxon>
        <taxon>Bacillota</taxon>
        <taxon>Bacilli</taxon>
        <taxon>Bacillales</taxon>
        <taxon>Paenibacillaceae</taxon>
        <taxon>Paenibacillus</taxon>
    </lineage>
</organism>
<name>A0A3B0CLI5_9BACL</name>
<dbReference type="RefSeq" id="WP_120745944.1">
    <property type="nucleotide sequence ID" value="NZ_RBAH01000002.1"/>
</dbReference>
<evidence type="ECO:0000313" key="10">
    <source>
        <dbReference type="Proteomes" id="UP000282311"/>
    </source>
</evidence>
<keyword evidence="6 7" id="KW-0472">Membrane</keyword>
<comment type="subcellular location">
    <subcellularLocation>
        <location evidence="1 7">Cell membrane</location>
        <topology evidence="1 7">Multi-pass membrane protein</topology>
    </subcellularLocation>
</comment>
<feature type="transmembrane region" description="Helical" evidence="7">
    <location>
        <begin position="135"/>
        <end position="159"/>
    </location>
</feature>
<evidence type="ECO:0000256" key="7">
    <source>
        <dbReference type="RuleBase" id="RU363032"/>
    </source>
</evidence>
<keyword evidence="4 7" id="KW-0812">Transmembrane</keyword>
<protein>
    <submittedName>
        <fullName evidence="9">ABC transporter permease</fullName>
    </submittedName>
</protein>
<feature type="transmembrane region" description="Helical" evidence="7">
    <location>
        <begin position="228"/>
        <end position="254"/>
    </location>
</feature>
<evidence type="ECO:0000256" key="1">
    <source>
        <dbReference type="ARBA" id="ARBA00004651"/>
    </source>
</evidence>